<evidence type="ECO:0000313" key="3">
    <source>
        <dbReference type="EMBL" id="SDH34430.1"/>
    </source>
</evidence>
<dbReference type="Proteomes" id="UP000199705">
    <property type="component" value="Unassembled WGS sequence"/>
</dbReference>
<dbReference type="STRING" id="551996.SAMN05192573_10912"/>
<keyword evidence="1" id="KW-0472">Membrane</keyword>
<dbReference type="PANTHER" id="PTHR34220">
    <property type="entry name" value="SENSOR HISTIDINE KINASE YPDA"/>
    <property type="match status" value="1"/>
</dbReference>
<dbReference type="PANTHER" id="PTHR34220:SF7">
    <property type="entry name" value="SENSOR HISTIDINE KINASE YPDA"/>
    <property type="match status" value="1"/>
</dbReference>
<accession>A0A1G8BPB5</accession>
<feature type="transmembrane region" description="Helical" evidence="1">
    <location>
        <begin position="15"/>
        <end position="37"/>
    </location>
</feature>
<dbReference type="InterPro" id="IPR010559">
    <property type="entry name" value="Sig_transdc_His_kin_internal"/>
</dbReference>
<name>A0A1G8BPB5_9SPHI</name>
<keyword evidence="1" id="KW-0812">Transmembrane</keyword>
<dbReference type="Pfam" id="PF06580">
    <property type="entry name" value="His_kinase"/>
    <property type="match status" value="1"/>
</dbReference>
<feature type="domain" description="Signal transduction histidine kinase internal region" evidence="2">
    <location>
        <begin position="145"/>
        <end position="223"/>
    </location>
</feature>
<dbReference type="AlphaFoldDB" id="A0A1G8BPB5"/>
<proteinExistence type="predicted"/>
<gene>
    <name evidence="3" type="ORF">SAMN05192573_10912</name>
</gene>
<feature type="transmembrane region" description="Helical" evidence="1">
    <location>
        <begin position="97"/>
        <end position="119"/>
    </location>
</feature>
<dbReference type="EMBL" id="FNCG01000009">
    <property type="protein sequence ID" value="SDH34430.1"/>
    <property type="molecule type" value="Genomic_DNA"/>
</dbReference>
<keyword evidence="1" id="KW-1133">Transmembrane helix</keyword>
<dbReference type="RefSeq" id="WP_176844492.1">
    <property type="nucleotide sequence ID" value="NZ_FNCG01000009.1"/>
</dbReference>
<keyword evidence="3" id="KW-0808">Transferase</keyword>
<keyword evidence="3" id="KW-0418">Kinase</keyword>
<evidence type="ECO:0000256" key="1">
    <source>
        <dbReference type="SAM" id="Phobius"/>
    </source>
</evidence>
<sequence length="333" mass="38894">MGESTSVRIDLQQRLSVSLVGVFFSLFLYYPLVYFILPLLRHKKWLSALFFFLLYYLAAVLLRDYHIKLVVGFYNLKNTWVIGGDFWERLRSSRFNLTILTEILFSSIPSMLQVIYIPLSIKFIRYAYQSAIRQAWLARENAQLQLSTLKAQINPHFFFNTLNNLQSFIVRNEKAKSVDLLIKLGEFMRSTLYDCNEDFITMSQEISLLRNYIAIELVRFAEKADIRINLADQDPDYQIPPFIFLPFIENTFKYGGALPTNEIDIHVELVNGSEAILLKINNRYHKKTDLIASGGIGLQNVRMRLDHYYKAKHQLLINQADDFFSVELQIDKS</sequence>
<dbReference type="GO" id="GO:0016020">
    <property type="term" value="C:membrane"/>
    <property type="evidence" value="ECO:0007669"/>
    <property type="project" value="InterPro"/>
</dbReference>
<protein>
    <submittedName>
        <fullName evidence="3">Histidine kinase</fullName>
    </submittedName>
</protein>
<evidence type="ECO:0000313" key="4">
    <source>
        <dbReference type="Proteomes" id="UP000199705"/>
    </source>
</evidence>
<organism evidence="3 4">
    <name type="scientific">Mucilaginibacter gossypii</name>
    <dbReference type="NCBI Taxonomy" id="551996"/>
    <lineage>
        <taxon>Bacteria</taxon>
        <taxon>Pseudomonadati</taxon>
        <taxon>Bacteroidota</taxon>
        <taxon>Sphingobacteriia</taxon>
        <taxon>Sphingobacteriales</taxon>
        <taxon>Sphingobacteriaceae</taxon>
        <taxon>Mucilaginibacter</taxon>
    </lineage>
</organism>
<reference evidence="4" key="1">
    <citation type="submission" date="2016-10" db="EMBL/GenBank/DDBJ databases">
        <authorList>
            <person name="Varghese N."/>
            <person name="Submissions S."/>
        </authorList>
    </citation>
    <scope>NUCLEOTIDE SEQUENCE [LARGE SCALE GENOMIC DNA]</scope>
    <source>
        <strain evidence="4">Gh-67</strain>
    </source>
</reference>
<evidence type="ECO:0000259" key="2">
    <source>
        <dbReference type="Pfam" id="PF06580"/>
    </source>
</evidence>
<keyword evidence="4" id="KW-1185">Reference proteome</keyword>
<dbReference type="GO" id="GO:0000155">
    <property type="term" value="F:phosphorelay sensor kinase activity"/>
    <property type="evidence" value="ECO:0007669"/>
    <property type="project" value="InterPro"/>
</dbReference>
<feature type="transmembrane region" description="Helical" evidence="1">
    <location>
        <begin position="44"/>
        <end position="62"/>
    </location>
</feature>
<dbReference type="InterPro" id="IPR050640">
    <property type="entry name" value="Bact_2-comp_sensor_kinase"/>
</dbReference>